<keyword evidence="2" id="KW-1185">Reference proteome</keyword>
<accession>A0AA39YM95</accession>
<gene>
    <name evidence="1" type="ORF">B0T16DRAFT_486747</name>
</gene>
<dbReference type="EMBL" id="JAULSV010000001">
    <property type="protein sequence ID" value="KAK0655083.1"/>
    <property type="molecule type" value="Genomic_DNA"/>
</dbReference>
<dbReference type="AlphaFoldDB" id="A0AA39YM95"/>
<evidence type="ECO:0000313" key="2">
    <source>
        <dbReference type="Proteomes" id="UP001174936"/>
    </source>
</evidence>
<comment type="caution">
    <text evidence="1">The sequence shown here is derived from an EMBL/GenBank/DDBJ whole genome shotgun (WGS) entry which is preliminary data.</text>
</comment>
<reference evidence="1" key="1">
    <citation type="submission" date="2023-06" db="EMBL/GenBank/DDBJ databases">
        <title>Genome-scale phylogeny and comparative genomics of the fungal order Sordariales.</title>
        <authorList>
            <consortium name="Lawrence Berkeley National Laboratory"/>
            <person name="Hensen N."/>
            <person name="Bonometti L."/>
            <person name="Westerberg I."/>
            <person name="Brannstrom I.O."/>
            <person name="Guillou S."/>
            <person name="Cros-Aarteil S."/>
            <person name="Calhoun S."/>
            <person name="Haridas S."/>
            <person name="Kuo A."/>
            <person name="Mondo S."/>
            <person name="Pangilinan J."/>
            <person name="Riley R."/>
            <person name="Labutti K."/>
            <person name="Andreopoulos B."/>
            <person name="Lipzen A."/>
            <person name="Chen C."/>
            <person name="Yanf M."/>
            <person name="Daum C."/>
            <person name="Ng V."/>
            <person name="Clum A."/>
            <person name="Steindorff A."/>
            <person name="Ohm R."/>
            <person name="Martin F."/>
            <person name="Silar P."/>
            <person name="Natvig D."/>
            <person name="Lalanne C."/>
            <person name="Gautier V."/>
            <person name="Ament-Velasquez S.L."/>
            <person name="Kruys A."/>
            <person name="Hutchinson M.I."/>
            <person name="Powell A.J."/>
            <person name="Barry K."/>
            <person name="Miller A.N."/>
            <person name="Grigoriev I.V."/>
            <person name="Debuchy R."/>
            <person name="Gladieux P."/>
            <person name="Thoren M.H."/>
            <person name="Johannesson H."/>
        </authorList>
    </citation>
    <scope>NUCLEOTIDE SEQUENCE</scope>
    <source>
        <strain evidence="1">SMH2532-1</strain>
    </source>
</reference>
<evidence type="ECO:0000313" key="1">
    <source>
        <dbReference type="EMBL" id="KAK0655083.1"/>
    </source>
</evidence>
<protein>
    <submittedName>
        <fullName evidence="1">Uncharacterized protein</fullName>
    </submittedName>
</protein>
<sequence length="783" mass="88534">MFLANLPEIYHTLAILHKIISIAWWQENNAQQHYLDFKNDIEILAQNLRVLVDVICEVQNALPQHTPSRPPQVLVGLNQILGSFHETVDQCWLFLEERASHGSNDGAINNLAWHFWGVGDELNRHRDRVVYLNIKLSIALGSLNLSNFGRLQHTLHGIADWIDHRLHQLEGNLIMHTQISQSPVREEAPQIRQTEDENPLIAVQVNQHQTVSRQERSQPIRPNYAANGTFRANVQSLNGRERLELSLQEGQRAPRTSQITIPEPLDQVLTGIARLQHGDPSKIPLANGVDEVVFYLDRATQWHSRRESSESSYGCKMANILRAYWLVNAIRATDEYQNATKDTSFTEFQRQLDDYGMTLPRFLSQLEEKVTHVHGQLLRSQLEQPSVDQLKSVIESEKDRWAIDHQGAGAGKPDPLTRELRCCLIGEKHLEIYKDSGGCLSMLSPVNGTDMMREIDLDTIHVGVSPQSPDFHGLVYPIFFKQNRNSEHRKGVVIQFGSGRDLFKFQEFATGYKVVENISGAQITCQFSRGEQKWKVWEGEQWTKVGRVQLWTSNYRPRTRPGLLDTNSTNDTDLGLLTPTTSIPSIASQAPVLPQFSFARGSRQSVAGTILSAQTNASRRTERSSTGTAPITIVPVDKNGNHGAILEIPDSPSLVLFLPEMLVVVKVNDDINIKPGKCDCLAEESTGNQRCRRVVLKSSRDSIRSSRTPTANPIPGRSIRHPSDFTPEINICSAGRYQQNGLEKLEKLKRVMIDFPSVEERLRFVKFFKQVQDLSRLNQRGVL</sequence>
<name>A0AA39YM95_9PEZI</name>
<dbReference type="Proteomes" id="UP001174936">
    <property type="component" value="Unassembled WGS sequence"/>
</dbReference>
<organism evidence="1 2">
    <name type="scientific">Cercophora newfieldiana</name>
    <dbReference type="NCBI Taxonomy" id="92897"/>
    <lineage>
        <taxon>Eukaryota</taxon>
        <taxon>Fungi</taxon>
        <taxon>Dikarya</taxon>
        <taxon>Ascomycota</taxon>
        <taxon>Pezizomycotina</taxon>
        <taxon>Sordariomycetes</taxon>
        <taxon>Sordariomycetidae</taxon>
        <taxon>Sordariales</taxon>
        <taxon>Lasiosphaeriaceae</taxon>
        <taxon>Cercophora</taxon>
    </lineage>
</organism>
<proteinExistence type="predicted"/>